<evidence type="ECO:0000313" key="11">
    <source>
        <dbReference type="EMBL" id="KAL1301551.1"/>
    </source>
</evidence>
<dbReference type="Proteomes" id="UP001562354">
    <property type="component" value="Unassembled WGS sequence"/>
</dbReference>
<proteinExistence type="predicted"/>
<gene>
    <name evidence="11" type="ORF">AAFC00_005790</name>
</gene>
<dbReference type="PROSITE" id="PS50011">
    <property type="entry name" value="PROTEIN_KINASE_DOM"/>
    <property type="match status" value="1"/>
</dbReference>
<dbReference type="EMBL" id="JBFMKM010000013">
    <property type="protein sequence ID" value="KAL1301551.1"/>
    <property type="molecule type" value="Genomic_DNA"/>
</dbReference>
<evidence type="ECO:0000256" key="2">
    <source>
        <dbReference type="ARBA" id="ARBA00022527"/>
    </source>
</evidence>
<feature type="binding site" evidence="9">
    <location>
        <position position="90"/>
    </location>
    <ligand>
        <name>ATP</name>
        <dbReference type="ChEBI" id="CHEBI:30616"/>
    </ligand>
</feature>
<evidence type="ECO:0000259" key="10">
    <source>
        <dbReference type="PROSITE" id="PS50011"/>
    </source>
</evidence>
<dbReference type="PROSITE" id="PS00107">
    <property type="entry name" value="PROTEIN_KINASE_ATP"/>
    <property type="match status" value="1"/>
</dbReference>
<dbReference type="PANTHER" id="PTHR47634:SF9">
    <property type="entry name" value="PROTEIN KINASE DOMAIN-CONTAINING PROTEIN-RELATED"/>
    <property type="match status" value="1"/>
</dbReference>
<dbReference type="EC" id="2.7.11.1" evidence="1"/>
<comment type="catalytic activity">
    <reaction evidence="7">
        <text>L-threonyl-[protein] + ATP = O-phospho-L-threonyl-[protein] + ADP + H(+)</text>
        <dbReference type="Rhea" id="RHEA:46608"/>
        <dbReference type="Rhea" id="RHEA-COMP:11060"/>
        <dbReference type="Rhea" id="RHEA-COMP:11605"/>
        <dbReference type="ChEBI" id="CHEBI:15378"/>
        <dbReference type="ChEBI" id="CHEBI:30013"/>
        <dbReference type="ChEBI" id="CHEBI:30616"/>
        <dbReference type="ChEBI" id="CHEBI:61977"/>
        <dbReference type="ChEBI" id="CHEBI:456216"/>
        <dbReference type="EC" id="2.7.11.1"/>
    </reaction>
</comment>
<accession>A0ABR3P768</accession>
<organism evidence="11 12">
    <name type="scientific">Neodothiora populina</name>
    <dbReference type="NCBI Taxonomy" id="2781224"/>
    <lineage>
        <taxon>Eukaryota</taxon>
        <taxon>Fungi</taxon>
        <taxon>Dikarya</taxon>
        <taxon>Ascomycota</taxon>
        <taxon>Pezizomycotina</taxon>
        <taxon>Dothideomycetes</taxon>
        <taxon>Dothideomycetidae</taxon>
        <taxon>Dothideales</taxon>
        <taxon>Dothioraceae</taxon>
        <taxon>Neodothiora</taxon>
    </lineage>
</organism>
<keyword evidence="5" id="KW-0418">Kinase</keyword>
<dbReference type="Pfam" id="PF00069">
    <property type="entry name" value="Pkinase"/>
    <property type="match status" value="2"/>
</dbReference>
<keyword evidence="6 9" id="KW-0067">ATP-binding</keyword>
<evidence type="ECO:0000256" key="3">
    <source>
        <dbReference type="ARBA" id="ARBA00022679"/>
    </source>
</evidence>
<dbReference type="Gene3D" id="3.30.200.20">
    <property type="entry name" value="Phosphorylase Kinase, domain 1"/>
    <property type="match status" value="1"/>
</dbReference>
<evidence type="ECO:0000256" key="4">
    <source>
        <dbReference type="ARBA" id="ARBA00022741"/>
    </source>
</evidence>
<dbReference type="SMART" id="SM00220">
    <property type="entry name" value="S_TKc"/>
    <property type="match status" value="1"/>
</dbReference>
<sequence>MASFLRRSLGRVIGGVAPIHFPTSGFELVSSAVVLEEEMFSDYSMGRYYPANIGEVLASRYQLVGKLGFGVTSTVWLARDLRTYKHVALKIFTRDESNEDEFAMYQYLRTCSGSHPGIRHVRTALDVFSIPRDGGAHRCIVQKPLWESFRALLARNPSHRFTEDLLKAGLRSILLALDYLHTVCRVIHTDIKADNILQDVEDEKIFDDFVTAELQNPSPRKFIDGSPIYMSRQLNLPRIFGIPILGDFGAAVHGDIEHTENAQPLVYRSPEVMLKMPWSYPVDIWNLGCMIWDIFEDKHLFHGIEPTDWDPNGNGYTTRAHIAELVAVLGPPPVEFLKRGKRSGDFFAEEGKWNVAIDIPADMTLEDSEENLEGGNKDDFLAFMRSMLQWRPEDRKTAKELLDHPWLNN</sequence>
<evidence type="ECO:0000313" key="12">
    <source>
        <dbReference type="Proteomes" id="UP001562354"/>
    </source>
</evidence>
<comment type="caution">
    <text evidence="11">The sequence shown here is derived from an EMBL/GenBank/DDBJ whole genome shotgun (WGS) entry which is preliminary data.</text>
</comment>
<dbReference type="PANTHER" id="PTHR47634">
    <property type="entry name" value="PROTEIN KINASE DOMAIN-CONTAINING PROTEIN-RELATED"/>
    <property type="match status" value="1"/>
</dbReference>
<dbReference type="RefSeq" id="XP_069197827.1">
    <property type="nucleotide sequence ID" value="XM_069345628.1"/>
</dbReference>
<reference evidence="11 12" key="1">
    <citation type="submission" date="2024-07" db="EMBL/GenBank/DDBJ databases">
        <title>Draft sequence of the Neodothiora populina.</title>
        <authorList>
            <person name="Drown D.D."/>
            <person name="Schuette U.S."/>
            <person name="Buechlein A.B."/>
            <person name="Rusch D.R."/>
            <person name="Winton L.W."/>
            <person name="Adams G.A."/>
        </authorList>
    </citation>
    <scope>NUCLEOTIDE SEQUENCE [LARGE SCALE GENOMIC DNA]</scope>
    <source>
        <strain evidence="11 12">CPC 39397</strain>
    </source>
</reference>
<feature type="domain" description="Protein kinase" evidence="10">
    <location>
        <begin position="61"/>
        <end position="407"/>
    </location>
</feature>
<keyword evidence="2" id="KW-0723">Serine/threonine-protein kinase</keyword>
<protein>
    <recommendedName>
        <fullName evidence="1">non-specific serine/threonine protein kinase</fullName>
        <ecNumber evidence="1">2.7.11.1</ecNumber>
    </recommendedName>
</protein>
<keyword evidence="12" id="KW-1185">Reference proteome</keyword>
<dbReference type="InterPro" id="IPR017441">
    <property type="entry name" value="Protein_kinase_ATP_BS"/>
</dbReference>
<evidence type="ECO:0000256" key="5">
    <source>
        <dbReference type="ARBA" id="ARBA00022777"/>
    </source>
</evidence>
<evidence type="ECO:0000256" key="7">
    <source>
        <dbReference type="ARBA" id="ARBA00047899"/>
    </source>
</evidence>
<comment type="catalytic activity">
    <reaction evidence="8">
        <text>L-seryl-[protein] + ATP = O-phospho-L-seryl-[protein] + ADP + H(+)</text>
        <dbReference type="Rhea" id="RHEA:17989"/>
        <dbReference type="Rhea" id="RHEA-COMP:9863"/>
        <dbReference type="Rhea" id="RHEA-COMP:11604"/>
        <dbReference type="ChEBI" id="CHEBI:15378"/>
        <dbReference type="ChEBI" id="CHEBI:29999"/>
        <dbReference type="ChEBI" id="CHEBI:30616"/>
        <dbReference type="ChEBI" id="CHEBI:83421"/>
        <dbReference type="ChEBI" id="CHEBI:456216"/>
        <dbReference type="EC" id="2.7.11.1"/>
    </reaction>
</comment>
<dbReference type="InterPro" id="IPR051334">
    <property type="entry name" value="SRPK"/>
</dbReference>
<keyword evidence="4 9" id="KW-0547">Nucleotide-binding</keyword>
<evidence type="ECO:0000256" key="6">
    <source>
        <dbReference type="ARBA" id="ARBA00022840"/>
    </source>
</evidence>
<dbReference type="SUPFAM" id="SSF56112">
    <property type="entry name" value="Protein kinase-like (PK-like)"/>
    <property type="match status" value="1"/>
</dbReference>
<dbReference type="GeneID" id="95979489"/>
<evidence type="ECO:0000256" key="8">
    <source>
        <dbReference type="ARBA" id="ARBA00048679"/>
    </source>
</evidence>
<name>A0ABR3P768_9PEZI</name>
<dbReference type="Gene3D" id="1.10.510.10">
    <property type="entry name" value="Transferase(Phosphotransferase) domain 1"/>
    <property type="match status" value="1"/>
</dbReference>
<keyword evidence="3" id="KW-0808">Transferase</keyword>
<dbReference type="InterPro" id="IPR011009">
    <property type="entry name" value="Kinase-like_dom_sf"/>
</dbReference>
<dbReference type="InterPro" id="IPR000719">
    <property type="entry name" value="Prot_kinase_dom"/>
</dbReference>
<evidence type="ECO:0000256" key="1">
    <source>
        <dbReference type="ARBA" id="ARBA00012513"/>
    </source>
</evidence>
<evidence type="ECO:0000256" key="9">
    <source>
        <dbReference type="PROSITE-ProRule" id="PRU10141"/>
    </source>
</evidence>